<name>A0A7X6BE73_9SPHN</name>
<keyword evidence="2" id="KW-1185">Reference proteome</keyword>
<comment type="caution">
    <text evidence="1">The sequence shown here is derived from an EMBL/GenBank/DDBJ whole genome shotgun (WGS) entry which is preliminary data.</text>
</comment>
<evidence type="ECO:0000313" key="1">
    <source>
        <dbReference type="EMBL" id="NJB99889.1"/>
    </source>
</evidence>
<sequence>MATPIASQDRFTCGLGYIMQRLGQSHRSARWQIAYVNQLIESEGFPRPLPYFTRTATGGGRMFREARNASRWPTGTVDQWFDGHAPAMPDAAAEREAVEEMDEAASRIGQRFRVIDGGIAA</sequence>
<dbReference type="AlphaFoldDB" id="A0A7X6BE73"/>
<dbReference type="RefSeq" id="WP_167713143.1">
    <property type="nucleotide sequence ID" value="NZ_BAAADY010000034.1"/>
</dbReference>
<accession>A0A7X6BE73</accession>
<dbReference type="EMBL" id="JAATJB010000023">
    <property type="protein sequence ID" value="NJB99889.1"/>
    <property type="molecule type" value="Genomic_DNA"/>
</dbReference>
<protein>
    <submittedName>
        <fullName evidence="1">Uncharacterized protein</fullName>
    </submittedName>
</protein>
<gene>
    <name evidence="1" type="ORF">GGR89_004235</name>
</gene>
<evidence type="ECO:0000313" key="2">
    <source>
        <dbReference type="Proteomes" id="UP000531251"/>
    </source>
</evidence>
<dbReference type="Proteomes" id="UP000531251">
    <property type="component" value="Unassembled WGS sequence"/>
</dbReference>
<proteinExistence type="predicted"/>
<organism evidence="1 2">
    <name type="scientific">Sphingomonas trueperi</name>
    <dbReference type="NCBI Taxonomy" id="53317"/>
    <lineage>
        <taxon>Bacteria</taxon>
        <taxon>Pseudomonadati</taxon>
        <taxon>Pseudomonadota</taxon>
        <taxon>Alphaproteobacteria</taxon>
        <taxon>Sphingomonadales</taxon>
        <taxon>Sphingomonadaceae</taxon>
        <taxon>Sphingomonas</taxon>
    </lineage>
</organism>
<reference evidence="1 2" key="1">
    <citation type="submission" date="2020-03" db="EMBL/GenBank/DDBJ databases">
        <title>Genomic Encyclopedia of Type Strains, Phase IV (KMG-IV): sequencing the most valuable type-strain genomes for metagenomic binning, comparative biology and taxonomic classification.</title>
        <authorList>
            <person name="Goeker M."/>
        </authorList>
    </citation>
    <scope>NUCLEOTIDE SEQUENCE [LARGE SCALE GENOMIC DNA]</scope>
    <source>
        <strain evidence="1 2">DSM 7225</strain>
    </source>
</reference>